<dbReference type="GO" id="GO:0006629">
    <property type="term" value="P:lipid metabolic process"/>
    <property type="evidence" value="ECO:0007669"/>
    <property type="project" value="InterPro"/>
</dbReference>
<dbReference type="Pfam" id="PF01764">
    <property type="entry name" value="Lipase_3"/>
    <property type="match status" value="1"/>
</dbReference>
<feature type="signal peptide" evidence="1">
    <location>
        <begin position="1"/>
        <end position="19"/>
    </location>
</feature>
<feature type="domain" description="Fungal lipase-type" evidence="2">
    <location>
        <begin position="82"/>
        <end position="201"/>
    </location>
</feature>
<evidence type="ECO:0000313" key="3">
    <source>
        <dbReference type="EMBL" id="CAD9495755.1"/>
    </source>
</evidence>
<dbReference type="InterPro" id="IPR002921">
    <property type="entry name" value="Fungal_lipase-type"/>
</dbReference>
<dbReference type="SUPFAM" id="SSF53474">
    <property type="entry name" value="alpha/beta-Hydrolases"/>
    <property type="match status" value="2"/>
</dbReference>
<evidence type="ECO:0000256" key="1">
    <source>
        <dbReference type="SAM" id="SignalP"/>
    </source>
</evidence>
<reference evidence="3" key="1">
    <citation type="submission" date="2021-01" db="EMBL/GenBank/DDBJ databases">
        <authorList>
            <person name="Corre E."/>
            <person name="Pelletier E."/>
            <person name="Niang G."/>
            <person name="Scheremetjew M."/>
            <person name="Finn R."/>
            <person name="Kale V."/>
            <person name="Holt S."/>
            <person name="Cochrane G."/>
            <person name="Meng A."/>
            <person name="Brown T."/>
            <person name="Cohen L."/>
        </authorList>
    </citation>
    <scope>NUCLEOTIDE SEQUENCE</scope>
    <source>
        <strain evidence="3">CCMP826</strain>
    </source>
</reference>
<dbReference type="EMBL" id="HBGV01010721">
    <property type="protein sequence ID" value="CAD9495755.1"/>
    <property type="molecule type" value="Transcribed_RNA"/>
</dbReference>
<organism evidence="3">
    <name type="scientific">Helicotheca tamesis</name>
    <dbReference type="NCBI Taxonomy" id="374047"/>
    <lineage>
        <taxon>Eukaryota</taxon>
        <taxon>Sar</taxon>
        <taxon>Stramenopiles</taxon>
        <taxon>Ochrophyta</taxon>
        <taxon>Bacillariophyta</taxon>
        <taxon>Mediophyceae</taxon>
        <taxon>Lithodesmiophycidae</taxon>
        <taxon>Lithodesmiales</taxon>
        <taxon>Lithodesmiaceae</taxon>
        <taxon>Helicotheca</taxon>
    </lineage>
</organism>
<dbReference type="InterPro" id="IPR029058">
    <property type="entry name" value="AB_hydrolase_fold"/>
</dbReference>
<evidence type="ECO:0000259" key="2">
    <source>
        <dbReference type="Pfam" id="PF01764"/>
    </source>
</evidence>
<accession>A0A7S2HNK0</accession>
<dbReference type="Gene3D" id="3.40.50.1820">
    <property type="entry name" value="alpha/beta hydrolase"/>
    <property type="match status" value="1"/>
</dbReference>
<gene>
    <name evidence="3" type="ORF">HTAM1171_LOCUS6606</name>
</gene>
<keyword evidence="1" id="KW-0732">Signal</keyword>
<name>A0A7S2HNK0_9STRA</name>
<dbReference type="AlphaFoldDB" id="A0A7S2HNK0"/>
<sequence length="414" mass="45666">MKSHIAFVLLLSSVPVVKAVVLDEKIMTLSHNAAILSSLSYDADEQPDGSTHGIVLEDAHYYVSENSPDKAIVANVDGYCYFAFAGSEADVSDWMQNFDPRTEPVYDDDGNSCDAREGFVRAYNAPFKEEAEGALRGCAATCDNPEECVVLTGHSQGGSIANLAAIRFHDLSPYVITFGQAGSVHEPCPQINSEKYYRYINSILDGDELEHDPVPFAPMVGSSFQGYMIIVSPMSDAVASYGLDADVDMTNFHINVFPFQAHRLDEGDYGYLQRMDAIMSHNHYPVPSDGWKIGEPCSDEGECISGRCDNNVCENAMGTCEPCDEDSDCLSGKCRQGQCTRMDLLVDDGCNCLWDSDCVSGRCEGYLDWRCEPKKENGERCNENSDCLSGRCNWWFRCSNGNMDEALPFVQSAY</sequence>
<protein>
    <recommendedName>
        <fullName evidence="2">Fungal lipase-type domain-containing protein</fullName>
    </recommendedName>
</protein>
<proteinExistence type="predicted"/>
<feature type="chain" id="PRO_5030566484" description="Fungal lipase-type domain-containing protein" evidence="1">
    <location>
        <begin position="20"/>
        <end position="414"/>
    </location>
</feature>